<dbReference type="RefSeq" id="WP_076637967.1">
    <property type="nucleotide sequence ID" value="NZ_MTSU01000025.1"/>
</dbReference>
<evidence type="ECO:0008006" key="3">
    <source>
        <dbReference type="Google" id="ProtNLM"/>
    </source>
</evidence>
<dbReference type="Proteomes" id="UP000189337">
    <property type="component" value="Unassembled WGS sequence"/>
</dbReference>
<accession>A0AB73MDG9</accession>
<evidence type="ECO:0000313" key="2">
    <source>
        <dbReference type="Proteomes" id="UP000189337"/>
    </source>
</evidence>
<proteinExistence type="predicted"/>
<name>A0AB73MDG9_9LEPT</name>
<comment type="caution">
    <text evidence="1">The sequence shown here is derived from an EMBL/GenBank/DDBJ whole genome shotgun (WGS) entry which is preliminary data.</text>
</comment>
<reference evidence="1 2" key="1">
    <citation type="submission" date="2017-01" db="EMBL/GenBank/DDBJ databases">
        <title>Comparative genomic analysis of Brazilian Leptospira santarosai.</title>
        <authorList>
            <person name="Moreno L.Z."/>
            <person name="Miraglia F."/>
            <person name="Kremer F.S."/>
            <person name="Eslabao M.R."/>
            <person name="Lilenbaum W."/>
            <person name="Dellagostin O.A."/>
            <person name="Moreno A.M."/>
        </authorList>
    </citation>
    <scope>NUCLEOTIDE SEQUENCE [LARGE SCALE GENOMIC DNA]</scope>
    <source>
        <strain evidence="1 2">M52/8-19</strain>
    </source>
</reference>
<sequence length="203" mass="23741">MRWGSVRAETEGLKSPTVGIGAKGYELKKNDLSSENWFHSLAKEFEYFSEAESSRDNFTFQSGFSLLNPQTSFQNVSVLLAKEMKAHNEFWTDQNRTPIQRRKELKHQKTASKIWNLISDGKENGSYHSVSEVCTLLNIHKVSAMLILRKWLQLRLIEKRRINQASYNRTIDFGIKKKAKEFPFLLYMNFKDKKSNKTLERLQ</sequence>
<gene>
    <name evidence="1" type="ORF">BWD14_18055</name>
</gene>
<dbReference type="EMBL" id="MTSU01000025">
    <property type="protein sequence ID" value="ONF91176.1"/>
    <property type="molecule type" value="Genomic_DNA"/>
</dbReference>
<protein>
    <recommendedName>
        <fullName evidence="3">MarR family protein</fullName>
    </recommendedName>
</protein>
<evidence type="ECO:0000313" key="1">
    <source>
        <dbReference type="EMBL" id="ONF91176.1"/>
    </source>
</evidence>
<organism evidence="1 2">
    <name type="scientific">Leptospira santarosai</name>
    <dbReference type="NCBI Taxonomy" id="28183"/>
    <lineage>
        <taxon>Bacteria</taxon>
        <taxon>Pseudomonadati</taxon>
        <taxon>Spirochaetota</taxon>
        <taxon>Spirochaetia</taxon>
        <taxon>Leptospirales</taxon>
        <taxon>Leptospiraceae</taxon>
        <taxon>Leptospira</taxon>
    </lineage>
</organism>
<dbReference type="AlphaFoldDB" id="A0AB73MDG9"/>